<keyword evidence="5" id="KW-0600">Photoreceptor protein</keyword>
<evidence type="ECO:0000256" key="12">
    <source>
        <dbReference type="ARBA" id="ARBA00023170"/>
    </source>
</evidence>
<sequence length="656" mass="74436">MLVEVSQVTEGLKDKAVRPNGLPESLIKYDARQKDSVVTSVSELVDALSTSKPVQAHDHDRRASAGKLSNVPEASPVKASQKTRRSSSLLSFLRSHRKSHEIDQSILNTSDNVEDFPDDFQGKKETRRGIDLATTLERIEKNFVITDPRLPDNPIIFASDSFLELTEYSREEILGKNCRFLQGPDTNPETVLKIRDAIREHRSITVQLLNYTKRGKPFWNLFHLQPMRDNKGELQYFIGVQLDGSQHFDKDRRGLPDEIEHKGVQVIQTAAGNVDTAVRELPDANQDVFELWKNYTTKVRPRPHKVHTSSWAAINKVVKSDGLLNLNHFRPVKALGFGDTGGVHLVELRDSGQFYAMKAMEKSVMLNRNKVHRTLMERHILEMMDHPFLPTLYGSFETEAHVCLITDFCPGGELFVLLDRQPSKTFSEPTVRFYAAEVVVALEYLHYKGVVYRDLKPENILVQQNGHVLLTDFDLSFVSSSRPQAVTPARPVPERRKKRKKQAPVPPMFVAEPVGRSNSFVGTEEYIAPEVINGSGHSSAVDWWALGILLYEMLIGWTPFRGKNRQKTFHNVLHKELKFPTNAQVSPCAKELIYRLLEKDPLQRLGTSTGANEIKRHAFFTGIRWPLIRCENCPRLDAPFTLINNIASATEDFAVF</sequence>
<evidence type="ECO:0000256" key="9">
    <source>
        <dbReference type="ARBA" id="ARBA00022777"/>
    </source>
</evidence>
<proteinExistence type="evidence at transcript level"/>
<dbReference type="SUPFAM" id="SSF56112">
    <property type="entry name" value="Protein kinase-like (PK-like)"/>
    <property type="match status" value="1"/>
</dbReference>
<dbReference type="Pfam" id="PF13426">
    <property type="entry name" value="PAS_9"/>
    <property type="match status" value="1"/>
</dbReference>
<dbReference type="CDD" id="cd00130">
    <property type="entry name" value="PAS"/>
    <property type="match status" value="1"/>
</dbReference>
<dbReference type="NCBIfam" id="TIGR00229">
    <property type="entry name" value="sensory_box"/>
    <property type="match status" value="1"/>
</dbReference>
<dbReference type="Gene3D" id="1.10.510.10">
    <property type="entry name" value="Transferase(Phosphotransferase) domain 1"/>
    <property type="match status" value="1"/>
</dbReference>
<dbReference type="InterPro" id="IPR000700">
    <property type="entry name" value="PAS-assoc_C"/>
</dbReference>
<keyword evidence="9" id="KW-0418">Kinase</keyword>
<evidence type="ECO:0000256" key="7">
    <source>
        <dbReference type="ARBA" id="ARBA00022679"/>
    </source>
</evidence>
<evidence type="ECO:0000313" key="20">
    <source>
        <dbReference type="EMBL" id="AML76286.1"/>
    </source>
</evidence>
<evidence type="ECO:0000256" key="14">
    <source>
        <dbReference type="ARBA" id="ARBA00048679"/>
    </source>
</evidence>
<feature type="domain" description="PAS" evidence="18">
    <location>
        <begin position="128"/>
        <end position="201"/>
    </location>
</feature>
<feature type="binding site" evidence="15">
    <location>
        <position position="358"/>
    </location>
    <ligand>
        <name>ATP</name>
        <dbReference type="ChEBI" id="CHEBI:30616"/>
    </ligand>
</feature>
<dbReference type="PROSITE" id="PS00108">
    <property type="entry name" value="PROTEIN_KINASE_ST"/>
    <property type="match status" value="1"/>
</dbReference>
<keyword evidence="8 15" id="KW-0547">Nucleotide-binding</keyword>
<dbReference type="InterPro" id="IPR000719">
    <property type="entry name" value="Prot_kinase_dom"/>
</dbReference>
<organism evidence="20">
    <name type="scientific">Selaginella lepidophylla</name>
    <name type="common">Resurrection plant</name>
    <name type="synonym">Lycopodium lepidophyllum</name>
    <dbReference type="NCBI Taxonomy" id="59777"/>
    <lineage>
        <taxon>Eukaryota</taxon>
        <taxon>Viridiplantae</taxon>
        <taxon>Streptophyta</taxon>
        <taxon>Embryophyta</taxon>
        <taxon>Tracheophyta</taxon>
        <taxon>Lycopodiopsida</taxon>
        <taxon>Selaginellales</taxon>
        <taxon>Selaginellaceae</taxon>
        <taxon>Selaginella</taxon>
    </lineage>
</organism>
<keyword evidence="4" id="KW-0723">Serine/threonine-protein kinase</keyword>
<reference evidence="20" key="1">
    <citation type="journal article" date="2016" name="Proc. Natl. Acad. Sci. U.S.A.">
        <title>Functional and topological diversity of LOV domain photoreceptors.</title>
        <authorList>
            <person name="Glantz S.T."/>
            <person name="Carpenter E.J."/>
            <person name="Melkonian M."/>
            <person name="Gardner K.H."/>
            <person name="Boyden E.S."/>
            <person name="Wong G.K."/>
            <person name="Chow B.Y."/>
        </authorList>
    </citation>
    <scope>NUCLEOTIDE SEQUENCE</scope>
    <source>
        <strain evidence="20">ABIJ_2011070</strain>
    </source>
</reference>
<dbReference type="FunFam" id="1.10.510.10:FF:000265">
    <property type="entry name" value="Putative LOV domain-containing protein"/>
    <property type="match status" value="1"/>
</dbReference>
<evidence type="ECO:0000259" key="18">
    <source>
        <dbReference type="PROSITE" id="PS50112"/>
    </source>
</evidence>
<evidence type="ECO:0000256" key="16">
    <source>
        <dbReference type="SAM" id="MobiDB-lite"/>
    </source>
</evidence>
<dbReference type="PROSITE" id="PS00107">
    <property type="entry name" value="PROTEIN_KINASE_ATP"/>
    <property type="match status" value="1"/>
</dbReference>
<dbReference type="CDD" id="cd05574">
    <property type="entry name" value="STKc_phototropin_like"/>
    <property type="match status" value="1"/>
</dbReference>
<dbReference type="SUPFAM" id="SSF55785">
    <property type="entry name" value="PYP-like sensor domain (PAS domain)"/>
    <property type="match status" value="1"/>
</dbReference>
<dbReference type="Pfam" id="PF00069">
    <property type="entry name" value="Pkinase"/>
    <property type="match status" value="1"/>
</dbReference>
<dbReference type="InterPro" id="IPR000014">
    <property type="entry name" value="PAS"/>
</dbReference>
<evidence type="ECO:0000259" key="17">
    <source>
        <dbReference type="PROSITE" id="PS50011"/>
    </source>
</evidence>
<evidence type="ECO:0000256" key="15">
    <source>
        <dbReference type="PROSITE-ProRule" id="PRU10141"/>
    </source>
</evidence>
<dbReference type="InterPro" id="IPR017441">
    <property type="entry name" value="Protein_kinase_ATP_BS"/>
</dbReference>
<feature type="region of interest" description="Disordered" evidence="16">
    <location>
        <begin position="49"/>
        <end position="86"/>
    </location>
</feature>
<evidence type="ECO:0000256" key="3">
    <source>
        <dbReference type="ARBA" id="ARBA00012513"/>
    </source>
</evidence>
<dbReference type="PANTHER" id="PTHR45637">
    <property type="entry name" value="FLIPPASE KINASE 1-RELATED"/>
    <property type="match status" value="1"/>
</dbReference>
<dbReference type="SMART" id="SM00086">
    <property type="entry name" value="PAC"/>
    <property type="match status" value="1"/>
</dbReference>
<accession>A0A126WV12</accession>
<feature type="domain" description="PAC" evidence="19">
    <location>
        <begin position="202"/>
        <end position="256"/>
    </location>
</feature>
<evidence type="ECO:0000256" key="5">
    <source>
        <dbReference type="ARBA" id="ARBA00022543"/>
    </source>
</evidence>
<dbReference type="Gene3D" id="3.30.200.20">
    <property type="entry name" value="Phosphorylase Kinase, domain 1"/>
    <property type="match status" value="1"/>
</dbReference>
<dbReference type="GO" id="GO:0005524">
    <property type="term" value="F:ATP binding"/>
    <property type="evidence" value="ECO:0007669"/>
    <property type="project" value="UniProtKB-UniRule"/>
</dbReference>
<evidence type="ECO:0000256" key="6">
    <source>
        <dbReference type="ARBA" id="ARBA00022606"/>
    </source>
</evidence>
<comment type="similarity">
    <text evidence="2">Belongs to the protein kinase superfamily. AGC Ser/Thr protein kinase family.</text>
</comment>
<dbReference type="EC" id="2.7.11.1" evidence="3"/>
<evidence type="ECO:0000256" key="1">
    <source>
        <dbReference type="ARBA" id="ARBA00001917"/>
    </source>
</evidence>
<dbReference type="Gene3D" id="3.30.450.20">
    <property type="entry name" value="PAS domain"/>
    <property type="match status" value="1"/>
</dbReference>
<dbReference type="GO" id="GO:0004674">
    <property type="term" value="F:protein serine/threonine kinase activity"/>
    <property type="evidence" value="ECO:0007669"/>
    <property type="project" value="UniProtKB-KW"/>
</dbReference>
<evidence type="ECO:0000256" key="11">
    <source>
        <dbReference type="ARBA" id="ARBA00022991"/>
    </source>
</evidence>
<keyword evidence="11" id="KW-0157">Chromophore</keyword>
<dbReference type="SMART" id="SM00220">
    <property type="entry name" value="S_TKc"/>
    <property type="match status" value="1"/>
</dbReference>
<keyword evidence="7" id="KW-0808">Transferase</keyword>
<evidence type="ECO:0000256" key="10">
    <source>
        <dbReference type="ARBA" id="ARBA00022840"/>
    </source>
</evidence>
<dbReference type="EMBL" id="KU698087">
    <property type="protein sequence ID" value="AML76286.1"/>
    <property type="molecule type" value="mRNA"/>
</dbReference>
<keyword evidence="10 15" id="KW-0067">ATP-binding</keyword>
<keyword evidence="12" id="KW-0675">Receptor</keyword>
<name>A0A126WV12_SELLP</name>
<dbReference type="InterPro" id="IPR035965">
    <property type="entry name" value="PAS-like_dom_sf"/>
</dbReference>
<comment type="cofactor">
    <cofactor evidence="1">
        <name>FMN</name>
        <dbReference type="ChEBI" id="CHEBI:58210"/>
    </cofactor>
</comment>
<dbReference type="PROSITE" id="PS50112">
    <property type="entry name" value="PAS"/>
    <property type="match status" value="1"/>
</dbReference>
<dbReference type="GO" id="GO:0009882">
    <property type="term" value="F:blue light photoreceptor activity"/>
    <property type="evidence" value="ECO:0007669"/>
    <property type="project" value="UniProtKB-ARBA"/>
</dbReference>
<dbReference type="PROSITE" id="PS50113">
    <property type="entry name" value="PAC"/>
    <property type="match status" value="1"/>
</dbReference>
<dbReference type="FunFam" id="3.30.450.20:FF:000002">
    <property type="entry name" value="LOV domain-containing protein"/>
    <property type="match status" value="1"/>
</dbReference>
<dbReference type="InterPro" id="IPR008271">
    <property type="entry name" value="Ser/Thr_kinase_AS"/>
</dbReference>
<evidence type="ECO:0000256" key="2">
    <source>
        <dbReference type="ARBA" id="ARBA00009903"/>
    </source>
</evidence>
<dbReference type="InterPro" id="IPR001610">
    <property type="entry name" value="PAC"/>
</dbReference>
<dbReference type="InterPro" id="IPR011009">
    <property type="entry name" value="Kinase-like_dom_sf"/>
</dbReference>
<evidence type="ECO:0000256" key="13">
    <source>
        <dbReference type="ARBA" id="ARBA00047899"/>
    </source>
</evidence>
<comment type="catalytic activity">
    <reaction evidence="14">
        <text>L-seryl-[protein] + ATP = O-phospho-L-seryl-[protein] + ADP + H(+)</text>
        <dbReference type="Rhea" id="RHEA:17989"/>
        <dbReference type="Rhea" id="RHEA-COMP:9863"/>
        <dbReference type="Rhea" id="RHEA-COMP:11604"/>
        <dbReference type="ChEBI" id="CHEBI:15378"/>
        <dbReference type="ChEBI" id="CHEBI:29999"/>
        <dbReference type="ChEBI" id="CHEBI:30616"/>
        <dbReference type="ChEBI" id="CHEBI:83421"/>
        <dbReference type="ChEBI" id="CHEBI:456216"/>
        <dbReference type="EC" id="2.7.11.1"/>
    </reaction>
</comment>
<evidence type="ECO:0000256" key="4">
    <source>
        <dbReference type="ARBA" id="ARBA00022527"/>
    </source>
</evidence>
<dbReference type="PROSITE" id="PS50011">
    <property type="entry name" value="PROTEIN_KINASE_DOM"/>
    <property type="match status" value="1"/>
</dbReference>
<evidence type="ECO:0000259" key="19">
    <source>
        <dbReference type="PROSITE" id="PS50113"/>
    </source>
</evidence>
<keyword evidence="6" id="KW-0716">Sensory transduction</keyword>
<feature type="domain" description="Protein kinase" evidence="17">
    <location>
        <begin position="329"/>
        <end position="620"/>
    </location>
</feature>
<dbReference type="AlphaFoldDB" id="A0A126WV12"/>
<comment type="catalytic activity">
    <reaction evidence="13">
        <text>L-threonyl-[protein] + ATP = O-phospho-L-threonyl-[protein] + ADP + H(+)</text>
        <dbReference type="Rhea" id="RHEA:46608"/>
        <dbReference type="Rhea" id="RHEA-COMP:11060"/>
        <dbReference type="Rhea" id="RHEA-COMP:11605"/>
        <dbReference type="ChEBI" id="CHEBI:15378"/>
        <dbReference type="ChEBI" id="CHEBI:30013"/>
        <dbReference type="ChEBI" id="CHEBI:30616"/>
        <dbReference type="ChEBI" id="CHEBI:61977"/>
        <dbReference type="ChEBI" id="CHEBI:456216"/>
        <dbReference type="EC" id="2.7.11.1"/>
    </reaction>
</comment>
<evidence type="ECO:0000256" key="8">
    <source>
        <dbReference type="ARBA" id="ARBA00022741"/>
    </source>
</evidence>
<protein>
    <recommendedName>
        <fullName evidence="3">non-specific serine/threonine protein kinase</fullName>
        <ecNumber evidence="3">2.7.11.1</ecNumber>
    </recommendedName>
</protein>